<sequence>MPIDAYIEEATRSFDHPEILDDFNSFEHKCKPAVSYSSYSTVLVIRALSTYIRRRFDVGLQTRENITKGLIQAFSDSTPIHVIRRDISSFYENIPTEPLIESLLYTTALPAKARRLLEKFFELHCSGPVGLPRGLGLSATLAELALQSFDAAVRAVPGVYRYHRFVDDMILLCTEKAGVSDAVEGLLPTPMRLHPRKRSDLTIANTEGGRDDFAELEYLGYWFRVQQATKKGEPRQVHVGIAEKKINRIKTRLILASRAFLIDDNYFLLLRRFQFLTGNYRFVKRRPLVSTGSSTVRSGIFYNYKLSGVYFGRDFEASAMPELKKLDWFYRNSILGNRYPLGRHLTSRLAGARLENLRTLSFTQGHLRAFNVAVTSSQVEEIKSIWKNV</sequence>
<keyword evidence="3" id="KW-1185">Reference proteome</keyword>
<proteinExistence type="predicted"/>
<evidence type="ECO:0000313" key="2">
    <source>
        <dbReference type="EMBL" id="MBW6530747.1"/>
    </source>
</evidence>
<dbReference type="InterPro" id="IPR000477">
    <property type="entry name" value="RT_dom"/>
</dbReference>
<dbReference type="GO" id="GO:0003964">
    <property type="term" value="F:RNA-directed DNA polymerase activity"/>
    <property type="evidence" value="ECO:0007669"/>
    <property type="project" value="UniProtKB-KW"/>
</dbReference>
<dbReference type="PROSITE" id="PS50878">
    <property type="entry name" value="RT_POL"/>
    <property type="match status" value="1"/>
</dbReference>
<gene>
    <name evidence="2" type="ORF">KZ820_08365</name>
</gene>
<dbReference type="RefSeq" id="WP_219748207.1">
    <property type="nucleotide sequence ID" value="NZ_JAHXZN010000002.1"/>
</dbReference>
<dbReference type="EMBL" id="JAHXZN010000002">
    <property type="protein sequence ID" value="MBW6530747.1"/>
    <property type="molecule type" value="Genomic_DNA"/>
</dbReference>
<comment type="caution">
    <text evidence="2">The sequence shown here is derived from an EMBL/GenBank/DDBJ whole genome shotgun (WGS) entry which is preliminary data.</text>
</comment>
<feature type="domain" description="Reverse transcriptase" evidence="1">
    <location>
        <begin position="1"/>
        <end position="223"/>
    </location>
</feature>
<keyword evidence="2" id="KW-0548">Nucleotidyltransferase</keyword>
<name>A0ABS7BM90_9SPHN</name>
<accession>A0ABS7BM90</accession>
<keyword evidence="2" id="KW-0808">Transferase</keyword>
<dbReference type="Proteomes" id="UP000759103">
    <property type="component" value="Unassembled WGS sequence"/>
</dbReference>
<dbReference type="NCBIfam" id="NF041747">
    <property type="entry name" value="Drt3a"/>
    <property type="match status" value="1"/>
</dbReference>
<evidence type="ECO:0000313" key="3">
    <source>
        <dbReference type="Proteomes" id="UP000759103"/>
    </source>
</evidence>
<keyword evidence="2" id="KW-0695">RNA-directed DNA polymerase</keyword>
<evidence type="ECO:0000259" key="1">
    <source>
        <dbReference type="PROSITE" id="PS50878"/>
    </source>
</evidence>
<protein>
    <submittedName>
        <fullName evidence="2">RNA-directed DNA polymerase</fullName>
    </submittedName>
</protein>
<organism evidence="2 3">
    <name type="scientific">Sphingomonas citri</name>
    <dbReference type="NCBI Taxonomy" id="2862499"/>
    <lineage>
        <taxon>Bacteria</taxon>
        <taxon>Pseudomonadati</taxon>
        <taxon>Pseudomonadota</taxon>
        <taxon>Alphaproteobacteria</taxon>
        <taxon>Sphingomonadales</taxon>
        <taxon>Sphingomonadaceae</taxon>
        <taxon>Sphingomonas</taxon>
    </lineage>
</organism>
<dbReference type="CDD" id="cd01646">
    <property type="entry name" value="RT_Bac_retron_I"/>
    <property type="match status" value="1"/>
</dbReference>
<reference evidence="2 3" key="1">
    <citation type="submission" date="2021-07" db="EMBL/GenBank/DDBJ databases">
        <title>Sphingomonas sp.</title>
        <authorList>
            <person name="Feng G."/>
            <person name="Li J."/>
            <person name="Pan M."/>
        </authorList>
    </citation>
    <scope>NUCLEOTIDE SEQUENCE [LARGE SCALE GENOMIC DNA]</scope>
    <source>
        <strain evidence="2 3">RRHST34</strain>
    </source>
</reference>